<gene>
    <name evidence="2" type="ORF">D7Z94_20795</name>
</gene>
<evidence type="ECO:0000259" key="1">
    <source>
        <dbReference type="Pfam" id="PF14028"/>
    </source>
</evidence>
<name>A0A3B0C1G6_9FLAO</name>
<evidence type="ECO:0000313" key="3">
    <source>
        <dbReference type="Proteomes" id="UP000276603"/>
    </source>
</evidence>
<protein>
    <recommendedName>
        <fullName evidence="1">Thiopeptide-type bacteriocin biosynthesis domain-containing protein</fullName>
    </recommendedName>
</protein>
<dbReference type="InterPro" id="IPR023809">
    <property type="entry name" value="Thiopep_bacteriocin_synth_dom"/>
</dbReference>
<dbReference type="AlphaFoldDB" id="A0A3B0C1G6"/>
<organism evidence="2 3">
    <name type="scientific">Ulvibacterium marinum</name>
    <dbReference type="NCBI Taxonomy" id="2419782"/>
    <lineage>
        <taxon>Bacteria</taxon>
        <taxon>Pseudomonadati</taxon>
        <taxon>Bacteroidota</taxon>
        <taxon>Flavobacteriia</taxon>
        <taxon>Flavobacteriales</taxon>
        <taxon>Flavobacteriaceae</taxon>
        <taxon>Ulvibacterium</taxon>
    </lineage>
</organism>
<reference evidence="2 3" key="1">
    <citation type="submission" date="2018-10" db="EMBL/GenBank/DDBJ databases">
        <title>Ulvibacterium marinum gen. nov., sp. nov., a novel marine bacterium of the family Flavobacteriaceae, isolated from a culture of the green alga Ulva prolifera.</title>
        <authorList>
            <person name="Zhang Z."/>
        </authorList>
    </citation>
    <scope>NUCLEOTIDE SEQUENCE [LARGE SCALE GENOMIC DNA]</scope>
    <source>
        <strain evidence="2 3">CCMM003</strain>
    </source>
</reference>
<sequence length="304" mass="36122">MLPKRGTAINLCISLFYNSENWDILLTEGVRPFLTKTKGLLSYAINLSELRGDHIRLVLRVNKKAAKAIADKAKLHFDDFIQCFPSDLRDFKKGNDSFLFMDFENNTIRYGLFDYWFPSTLFQSEKFERQISLLIIQIFKEFGKNVLKDLDEIIIQLLLIYFNTLALDNKEIIALLNVHLKTVRNTYDMKKWSDFRTKNQRAFEDNKETLCNYISSCRENWNTEYDSEWENQWRQIIHGIDQENQQRSSLELYNLFHEVFNRITTKLNSRNTLSIYCLLKDALEYIEGGMGYEKQDFDVNRQMN</sequence>
<dbReference type="Pfam" id="PF14028">
    <property type="entry name" value="Lant_dehydr_C"/>
    <property type="match status" value="1"/>
</dbReference>
<feature type="domain" description="Thiopeptide-type bacteriocin biosynthesis" evidence="1">
    <location>
        <begin position="12"/>
        <end position="282"/>
    </location>
</feature>
<accession>A0A3B0C1G6</accession>
<evidence type="ECO:0000313" key="2">
    <source>
        <dbReference type="EMBL" id="RKN78641.1"/>
    </source>
</evidence>
<proteinExistence type="predicted"/>
<comment type="caution">
    <text evidence="2">The sequence shown here is derived from an EMBL/GenBank/DDBJ whole genome shotgun (WGS) entry which is preliminary data.</text>
</comment>
<dbReference type="RefSeq" id="WP_120713549.1">
    <property type="nucleotide sequence ID" value="NZ_RBCJ01000004.1"/>
</dbReference>
<dbReference type="Proteomes" id="UP000276603">
    <property type="component" value="Unassembled WGS sequence"/>
</dbReference>
<keyword evidence="3" id="KW-1185">Reference proteome</keyword>
<dbReference type="EMBL" id="RBCJ01000004">
    <property type="protein sequence ID" value="RKN78641.1"/>
    <property type="molecule type" value="Genomic_DNA"/>
</dbReference>